<keyword evidence="1" id="KW-0805">Transcription regulation</keyword>
<dbReference type="PANTHER" id="PTHR30055:SF234">
    <property type="entry name" value="HTH-TYPE TRANSCRIPTIONAL REGULATOR BETI"/>
    <property type="match status" value="1"/>
</dbReference>
<gene>
    <name evidence="6" type="ORF">JOF56_009226</name>
</gene>
<keyword evidence="7" id="KW-1185">Reference proteome</keyword>
<evidence type="ECO:0000313" key="7">
    <source>
        <dbReference type="Proteomes" id="UP001519332"/>
    </source>
</evidence>
<dbReference type="Gene3D" id="1.10.10.60">
    <property type="entry name" value="Homeodomain-like"/>
    <property type="match status" value="1"/>
</dbReference>
<reference evidence="6 7" key="1">
    <citation type="submission" date="2021-03" db="EMBL/GenBank/DDBJ databases">
        <title>Sequencing the genomes of 1000 actinobacteria strains.</title>
        <authorList>
            <person name="Klenk H.-P."/>
        </authorList>
    </citation>
    <scope>NUCLEOTIDE SEQUENCE [LARGE SCALE GENOMIC DNA]</scope>
    <source>
        <strain evidence="6 7">DSM 46670</strain>
    </source>
</reference>
<organism evidence="6 7">
    <name type="scientific">Kibdelosporangium banguiense</name>
    <dbReference type="NCBI Taxonomy" id="1365924"/>
    <lineage>
        <taxon>Bacteria</taxon>
        <taxon>Bacillati</taxon>
        <taxon>Actinomycetota</taxon>
        <taxon>Actinomycetes</taxon>
        <taxon>Pseudonocardiales</taxon>
        <taxon>Pseudonocardiaceae</taxon>
        <taxon>Kibdelosporangium</taxon>
    </lineage>
</organism>
<dbReference type="PANTHER" id="PTHR30055">
    <property type="entry name" value="HTH-TYPE TRANSCRIPTIONAL REGULATOR RUTR"/>
    <property type="match status" value="1"/>
</dbReference>
<evidence type="ECO:0000256" key="4">
    <source>
        <dbReference type="PROSITE-ProRule" id="PRU00335"/>
    </source>
</evidence>
<keyword evidence="2 4" id="KW-0238">DNA-binding</keyword>
<dbReference type="EMBL" id="JAGINW010000001">
    <property type="protein sequence ID" value="MBP2328841.1"/>
    <property type="molecule type" value="Genomic_DNA"/>
</dbReference>
<dbReference type="RefSeq" id="WP_307855557.1">
    <property type="nucleotide sequence ID" value="NZ_JAGINW010000001.1"/>
</dbReference>
<dbReference type="Pfam" id="PF00440">
    <property type="entry name" value="TetR_N"/>
    <property type="match status" value="1"/>
</dbReference>
<dbReference type="InterPro" id="IPR009057">
    <property type="entry name" value="Homeodomain-like_sf"/>
</dbReference>
<evidence type="ECO:0000256" key="2">
    <source>
        <dbReference type="ARBA" id="ARBA00023125"/>
    </source>
</evidence>
<evidence type="ECO:0000256" key="1">
    <source>
        <dbReference type="ARBA" id="ARBA00023015"/>
    </source>
</evidence>
<dbReference type="PRINTS" id="PR00455">
    <property type="entry name" value="HTHTETR"/>
</dbReference>
<accession>A0ABS4TY28</accession>
<dbReference type="Proteomes" id="UP001519332">
    <property type="component" value="Unassembled WGS sequence"/>
</dbReference>
<comment type="caution">
    <text evidence="6">The sequence shown here is derived from an EMBL/GenBank/DDBJ whole genome shotgun (WGS) entry which is preliminary data.</text>
</comment>
<keyword evidence="3" id="KW-0804">Transcription</keyword>
<evidence type="ECO:0000313" key="6">
    <source>
        <dbReference type="EMBL" id="MBP2328841.1"/>
    </source>
</evidence>
<proteinExistence type="predicted"/>
<evidence type="ECO:0000259" key="5">
    <source>
        <dbReference type="PROSITE" id="PS50977"/>
    </source>
</evidence>
<dbReference type="SUPFAM" id="SSF46689">
    <property type="entry name" value="Homeodomain-like"/>
    <property type="match status" value="1"/>
</dbReference>
<evidence type="ECO:0000256" key="3">
    <source>
        <dbReference type="ARBA" id="ARBA00023163"/>
    </source>
</evidence>
<protein>
    <submittedName>
        <fullName evidence="6">AcrR family transcriptional regulator</fullName>
    </submittedName>
</protein>
<dbReference type="InterPro" id="IPR001647">
    <property type="entry name" value="HTH_TetR"/>
</dbReference>
<sequence length="199" mass="22340">MSNDPALGLRERKKLQARRAIRDAALKLFAERGYDSVSVEEIAAAANVSRATFFNYYPTKEDTITEPDPQERAVWASIRAKHADTEPLWRAITDTVLEGLESIEKSFVALRRMKSSTPAMAATFRKGSQWISEDLRAWVEQRTPAQDLPSARLQLNLAMAALMTAYEQWQPNDPFHEFIDTARANLATAGAAFDTPTDH</sequence>
<name>A0ABS4TY28_9PSEU</name>
<feature type="domain" description="HTH tetR-type" evidence="5">
    <location>
        <begin position="15"/>
        <end position="75"/>
    </location>
</feature>
<dbReference type="PROSITE" id="PS50977">
    <property type="entry name" value="HTH_TETR_2"/>
    <property type="match status" value="1"/>
</dbReference>
<feature type="DNA-binding region" description="H-T-H motif" evidence="4">
    <location>
        <begin position="38"/>
        <end position="57"/>
    </location>
</feature>
<dbReference type="InterPro" id="IPR050109">
    <property type="entry name" value="HTH-type_TetR-like_transc_reg"/>
</dbReference>
<dbReference type="Gene3D" id="1.10.357.10">
    <property type="entry name" value="Tetracycline Repressor, domain 2"/>
    <property type="match status" value="1"/>
</dbReference>